<name>A0ABT2QJE4_9EURY</name>
<dbReference type="Proteomes" id="UP001320972">
    <property type="component" value="Unassembled WGS sequence"/>
</dbReference>
<sequence>MTTSLVTGAGGFIGSNLVRELLERGHTVRGLDNFQTGRRENLEGVTAEAFDLYERDLADGNLDDVLEGVDYVFHQAAVPSVPRSIDDPQLSVEANCTGTTNLLIAARDAGVERVVVASSSSVYGSSATLPKREDQPINPESPYALTKYFTEELAMEFAEFYDLDTVALRYFNVFGPHQDPTSDYAAVIPKFARMMLDGEQPTIHGDGEQSRDFTYIENVLQANVKAATTEVGGEVYNVACGGRVTINELVDALNDVLETSLEGIHTEPRAGDVKHSHADISKAREEIGYEPTVEFREGLERTVAAIEADG</sequence>
<dbReference type="RefSeq" id="WP_338008886.1">
    <property type="nucleotide sequence ID" value="NZ_JAOPKB010000015.1"/>
</dbReference>
<gene>
    <name evidence="2" type="ORF">OB955_20050</name>
</gene>
<dbReference type="Gene3D" id="3.40.50.720">
    <property type="entry name" value="NAD(P)-binding Rossmann-like Domain"/>
    <property type="match status" value="1"/>
</dbReference>
<dbReference type="InterPro" id="IPR036291">
    <property type="entry name" value="NAD(P)-bd_dom_sf"/>
</dbReference>
<evidence type="ECO:0000313" key="3">
    <source>
        <dbReference type="Proteomes" id="UP001320972"/>
    </source>
</evidence>
<feature type="domain" description="NAD-dependent epimerase/dehydratase" evidence="1">
    <location>
        <begin position="5"/>
        <end position="239"/>
    </location>
</feature>
<dbReference type="Pfam" id="PF01370">
    <property type="entry name" value="Epimerase"/>
    <property type="match status" value="1"/>
</dbReference>
<accession>A0ABT2QJE4</accession>
<dbReference type="InterPro" id="IPR050177">
    <property type="entry name" value="Lipid_A_modif_metabolic_enz"/>
</dbReference>
<comment type="caution">
    <text evidence="2">The sequence shown here is derived from an EMBL/GenBank/DDBJ whole genome shotgun (WGS) entry which is preliminary data.</text>
</comment>
<protein>
    <submittedName>
        <fullName evidence="2">NAD-dependent epimerase/dehydratase family protein</fullName>
    </submittedName>
</protein>
<evidence type="ECO:0000259" key="1">
    <source>
        <dbReference type="Pfam" id="PF01370"/>
    </source>
</evidence>
<organism evidence="2 3">
    <name type="scientific">Natronoglomus mannanivorans</name>
    <dbReference type="NCBI Taxonomy" id="2979990"/>
    <lineage>
        <taxon>Archaea</taxon>
        <taxon>Methanobacteriati</taxon>
        <taxon>Methanobacteriota</taxon>
        <taxon>Stenosarchaea group</taxon>
        <taxon>Halobacteria</taxon>
        <taxon>Halobacteriales</taxon>
        <taxon>Natrialbaceae</taxon>
        <taxon>Natronoglomus</taxon>
    </lineage>
</organism>
<dbReference type="InterPro" id="IPR001509">
    <property type="entry name" value="Epimerase_deHydtase"/>
</dbReference>
<proteinExistence type="predicted"/>
<evidence type="ECO:0000313" key="2">
    <source>
        <dbReference type="EMBL" id="MCU4975007.1"/>
    </source>
</evidence>
<dbReference type="PRINTS" id="PR01713">
    <property type="entry name" value="NUCEPIMERASE"/>
</dbReference>
<keyword evidence="3" id="KW-1185">Reference proteome</keyword>
<dbReference type="EMBL" id="JAOPKB010000015">
    <property type="protein sequence ID" value="MCU4975007.1"/>
    <property type="molecule type" value="Genomic_DNA"/>
</dbReference>
<dbReference type="Gene3D" id="3.90.25.10">
    <property type="entry name" value="UDP-galactose 4-epimerase, domain 1"/>
    <property type="match status" value="1"/>
</dbReference>
<dbReference type="PANTHER" id="PTHR43245">
    <property type="entry name" value="BIFUNCTIONAL POLYMYXIN RESISTANCE PROTEIN ARNA"/>
    <property type="match status" value="1"/>
</dbReference>
<reference evidence="2 3" key="1">
    <citation type="submission" date="2022-09" db="EMBL/GenBank/DDBJ databases">
        <title>Enrichment on poylsaccharides allowed isolation of novel metabolic and taxonomic groups of Haloarchaea.</title>
        <authorList>
            <person name="Sorokin D.Y."/>
            <person name="Elcheninov A.G."/>
            <person name="Khizhniak T.V."/>
            <person name="Kolganova T.V."/>
            <person name="Kublanov I.V."/>
        </authorList>
    </citation>
    <scope>NUCLEOTIDE SEQUENCE [LARGE SCALE GENOMIC DNA]</scope>
    <source>
        <strain evidence="2 3">AArc-m2/3/4</strain>
    </source>
</reference>
<dbReference type="SUPFAM" id="SSF51735">
    <property type="entry name" value="NAD(P)-binding Rossmann-fold domains"/>
    <property type="match status" value="1"/>
</dbReference>
<dbReference type="PANTHER" id="PTHR43245:SF13">
    <property type="entry name" value="UDP-D-APIOSE_UDP-D-XYLOSE SYNTHASE 2"/>
    <property type="match status" value="1"/>
</dbReference>